<protein>
    <submittedName>
        <fullName evidence="2">Uncharacterized protein</fullName>
    </submittedName>
</protein>
<dbReference type="Proteomes" id="UP001159363">
    <property type="component" value="Chromosome 12"/>
</dbReference>
<feature type="compositionally biased region" description="Polar residues" evidence="1">
    <location>
        <begin position="19"/>
        <end position="28"/>
    </location>
</feature>
<evidence type="ECO:0000313" key="3">
    <source>
        <dbReference type="Proteomes" id="UP001159363"/>
    </source>
</evidence>
<proteinExistence type="predicted"/>
<feature type="region of interest" description="Disordered" evidence="1">
    <location>
        <begin position="252"/>
        <end position="280"/>
    </location>
</feature>
<feature type="region of interest" description="Disordered" evidence="1">
    <location>
        <begin position="1"/>
        <end position="40"/>
    </location>
</feature>
<gene>
    <name evidence="2" type="ORF">PR048_028883</name>
</gene>
<evidence type="ECO:0000256" key="1">
    <source>
        <dbReference type="SAM" id="MobiDB-lite"/>
    </source>
</evidence>
<accession>A0ABQ9GBS8</accession>
<dbReference type="EMBL" id="JARBHB010000013">
    <property type="protein sequence ID" value="KAJ8869874.1"/>
    <property type="molecule type" value="Genomic_DNA"/>
</dbReference>
<evidence type="ECO:0000313" key="2">
    <source>
        <dbReference type="EMBL" id="KAJ8869874.1"/>
    </source>
</evidence>
<reference evidence="2 3" key="1">
    <citation type="submission" date="2023-02" db="EMBL/GenBank/DDBJ databases">
        <title>LHISI_Scaffold_Assembly.</title>
        <authorList>
            <person name="Stuart O.P."/>
            <person name="Cleave R."/>
            <person name="Magrath M.J.L."/>
            <person name="Mikheyev A.S."/>
        </authorList>
    </citation>
    <scope>NUCLEOTIDE SEQUENCE [LARGE SCALE GENOMIC DNA]</scope>
    <source>
        <strain evidence="2">Daus_M_001</strain>
        <tissue evidence="2">Leg muscle</tissue>
    </source>
</reference>
<sequence>MEQRRNERAGKTGDPRENPPSSSIGRNNSHVRKSGGDPAGNRTLFAWVGATAIECCRRGEACTAAAGGGTRMCAAGPPRALTSGRADRRPRLASPSHFPVLVAWTATRGDHWTAPKDTPQPPRRRHSTACLPTPGCAAARPPAGAPPLYVVQVAEAAERLACSPPTIANRVQSLAGSLRIFACGTMPLVGGFSRESPVSPALSFQRCSILTSITHVGSQNLAVKSRPNLFTYSLFTFFCSVSPVFLRTRAGEEWSGRPRPRQRDADLAPDGASCPQHGCRAPGCLQPSRPRPTTTRCAGYGTGSRHALHHRLNMSEEIWATLNSEVLRADEGGGEMDMEQRRTEEAGKTTIGIFRHDSHLRKFGVNRPGIEPISPWWEASGLTAQPPWPQCVSLKDDGRRGKGKLRNLRLSSGLFARVEPLKKP</sequence>
<organism evidence="2 3">
    <name type="scientific">Dryococelus australis</name>
    <dbReference type="NCBI Taxonomy" id="614101"/>
    <lineage>
        <taxon>Eukaryota</taxon>
        <taxon>Metazoa</taxon>
        <taxon>Ecdysozoa</taxon>
        <taxon>Arthropoda</taxon>
        <taxon>Hexapoda</taxon>
        <taxon>Insecta</taxon>
        <taxon>Pterygota</taxon>
        <taxon>Neoptera</taxon>
        <taxon>Polyneoptera</taxon>
        <taxon>Phasmatodea</taxon>
        <taxon>Verophasmatodea</taxon>
        <taxon>Anareolatae</taxon>
        <taxon>Phasmatidae</taxon>
        <taxon>Eurycanthinae</taxon>
        <taxon>Dryococelus</taxon>
    </lineage>
</organism>
<name>A0ABQ9GBS8_9NEOP</name>
<feature type="compositionally biased region" description="Basic and acidic residues" evidence="1">
    <location>
        <begin position="1"/>
        <end position="17"/>
    </location>
</feature>
<keyword evidence="3" id="KW-1185">Reference proteome</keyword>
<feature type="compositionally biased region" description="Basic and acidic residues" evidence="1">
    <location>
        <begin position="252"/>
        <end position="266"/>
    </location>
</feature>
<comment type="caution">
    <text evidence="2">The sequence shown here is derived from an EMBL/GenBank/DDBJ whole genome shotgun (WGS) entry which is preliminary data.</text>
</comment>